<keyword evidence="2" id="KW-1185">Reference proteome</keyword>
<proteinExistence type="predicted"/>
<reference evidence="1 2" key="1">
    <citation type="submission" date="2019-10" db="EMBL/GenBank/DDBJ databases">
        <title>Rudanella paleaurantiibacter sp. nov., isolated from sludge.</title>
        <authorList>
            <person name="Xu S.Q."/>
        </authorList>
    </citation>
    <scope>NUCLEOTIDE SEQUENCE [LARGE SCALE GENOMIC DNA]</scope>
    <source>
        <strain evidence="1 2">HX-22-17</strain>
    </source>
</reference>
<organism evidence="1 2">
    <name type="scientific">Rudanella paleaurantiibacter</name>
    <dbReference type="NCBI Taxonomy" id="2614655"/>
    <lineage>
        <taxon>Bacteria</taxon>
        <taxon>Pseudomonadati</taxon>
        <taxon>Bacteroidota</taxon>
        <taxon>Cytophagia</taxon>
        <taxon>Cytophagales</taxon>
        <taxon>Cytophagaceae</taxon>
        <taxon>Rudanella</taxon>
    </lineage>
</organism>
<dbReference type="EMBL" id="WELI01000009">
    <property type="protein sequence ID" value="KAB7728032.1"/>
    <property type="molecule type" value="Genomic_DNA"/>
</dbReference>
<sequence length="137" mass="14691">MTVLQTIGGFLKGAYTKFGTSANLIREVSVSVLTAVAVAVLVQLLTPSEPSPVAQVGDLLKSSMAAQHKADSIEGQLRLWQVQRKVDSLTQVIQDLHEKDSMRANAGLSDLDAIIRINGAIESNRRASTGQNRGGHR</sequence>
<dbReference type="Proteomes" id="UP000488299">
    <property type="component" value="Unassembled WGS sequence"/>
</dbReference>
<dbReference type="AlphaFoldDB" id="A0A7J5TV50"/>
<dbReference type="RefSeq" id="WP_152125982.1">
    <property type="nucleotide sequence ID" value="NZ_WELI01000009.1"/>
</dbReference>
<name>A0A7J5TV50_9BACT</name>
<evidence type="ECO:0000313" key="2">
    <source>
        <dbReference type="Proteomes" id="UP000488299"/>
    </source>
</evidence>
<accession>A0A7J5TV50</accession>
<gene>
    <name evidence="1" type="ORF">F5984_19960</name>
</gene>
<protein>
    <submittedName>
        <fullName evidence="1">Uncharacterized protein</fullName>
    </submittedName>
</protein>
<comment type="caution">
    <text evidence="1">The sequence shown here is derived from an EMBL/GenBank/DDBJ whole genome shotgun (WGS) entry which is preliminary data.</text>
</comment>
<evidence type="ECO:0000313" key="1">
    <source>
        <dbReference type="EMBL" id="KAB7728032.1"/>
    </source>
</evidence>